<accession>A0A059FNF1</accession>
<dbReference type="InterPro" id="IPR036390">
    <property type="entry name" value="WH_DNA-bd_sf"/>
</dbReference>
<dbReference type="InterPro" id="IPR000485">
    <property type="entry name" value="AsnC-type_HTH_dom"/>
</dbReference>
<dbReference type="PANTHER" id="PTHR30154:SF34">
    <property type="entry name" value="TRANSCRIPTIONAL REGULATOR AZLB"/>
    <property type="match status" value="1"/>
</dbReference>
<keyword evidence="3" id="KW-0804">Transcription</keyword>
<dbReference type="Gene3D" id="3.30.70.920">
    <property type="match status" value="2"/>
</dbReference>
<dbReference type="Pfam" id="PF01037">
    <property type="entry name" value="AsnC_trans_reg"/>
    <property type="match status" value="2"/>
</dbReference>
<dbReference type="InterPro" id="IPR011008">
    <property type="entry name" value="Dimeric_a/b-barrel"/>
</dbReference>
<dbReference type="GO" id="GO:0043200">
    <property type="term" value="P:response to amino acid"/>
    <property type="evidence" value="ECO:0007669"/>
    <property type="project" value="TreeGrafter"/>
</dbReference>
<dbReference type="PATRIC" id="fig|1280950.3.peg.1784"/>
<dbReference type="EMBL" id="ARYK01000004">
    <property type="protein sequence ID" value="KCZ92142.1"/>
    <property type="molecule type" value="Genomic_DNA"/>
</dbReference>
<keyword evidence="1" id="KW-0805">Transcription regulation</keyword>
<dbReference type="SUPFAM" id="SSF46785">
    <property type="entry name" value="Winged helix' DNA-binding domain"/>
    <property type="match status" value="2"/>
</dbReference>
<dbReference type="InterPro" id="IPR019887">
    <property type="entry name" value="Tscrpt_reg_AsnC/Lrp_C"/>
</dbReference>
<dbReference type="eggNOG" id="COG1522">
    <property type="taxonomic scope" value="Bacteria"/>
</dbReference>
<keyword evidence="6" id="KW-1185">Reference proteome</keyword>
<evidence type="ECO:0000256" key="3">
    <source>
        <dbReference type="ARBA" id="ARBA00023163"/>
    </source>
</evidence>
<proteinExistence type="predicted"/>
<dbReference type="SMART" id="SM00344">
    <property type="entry name" value="HTH_ASNC"/>
    <property type="match status" value="2"/>
</dbReference>
<evidence type="ECO:0000313" key="5">
    <source>
        <dbReference type="EMBL" id="KCZ92142.1"/>
    </source>
</evidence>
<comment type="caution">
    <text evidence="5">The sequence shown here is derived from an EMBL/GenBank/DDBJ whole genome shotgun (WGS) entry which is preliminary data.</text>
</comment>
<reference evidence="5 6" key="1">
    <citation type="journal article" date="2014" name="Antonie Van Leeuwenhoek">
        <title>Hyphomonas beringensis sp. nov. and Hyphomonas chukchiensis sp. nov., isolated from surface seawater of the Bering Sea and Chukchi Sea.</title>
        <authorList>
            <person name="Li C."/>
            <person name="Lai Q."/>
            <person name="Li G."/>
            <person name="Dong C."/>
            <person name="Wang J."/>
            <person name="Liao Y."/>
            <person name="Shao Z."/>
        </authorList>
    </citation>
    <scope>NUCLEOTIDE SEQUENCE [LARGE SCALE GENOMIC DNA]</scope>
    <source>
        <strain evidence="5 6">MHS-2</strain>
    </source>
</reference>
<evidence type="ECO:0000256" key="1">
    <source>
        <dbReference type="ARBA" id="ARBA00023015"/>
    </source>
</evidence>
<protein>
    <submittedName>
        <fullName evidence="5">AsnC family transcriptional regulator</fullName>
    </submittedName>
</protein>
<dbReference type="PRINTS" id="PR00033">
    <property type="entry name" value="HTHASNC"/>
</dbReference>
<feature type="domain" description="HTH asnC-type" evidence="4">
    <location>
        <begin position="5"/>
        <end position="65"/>
    </location>
</feature>
<dbReference type="InterPro" id="IPR036388">
    <property type="entry name" value="WH-like_DNA-bd_sf"/>
</dbReference>
<evidence type="ECO:0000259" key="4">
    <source>
        <dbReference type="PROSITE" id="PS50956"/>
    </source>
</evidence>
<keyword evidence="2" id="KW-0238">DNA-binding</keyword>
<dbReference type="STRING" id="1280950.HJO_08909"/>
<organism evidence="5 6">
    <name type="scientific">Hyphomonas johnsonii MHS-2</name>
    <dbReference type="NCBI Taxonomy" id="1280950"/>
    <lineage>
        <taxon>Bacteria</taxon>
        <taxon>Pseudomonadati</taxon>
        <taxon>Pseudomonadota</taxon>
        <taxon>Alphaproteobacteria</taxon>
        <taxon>Hyphomonadales</taxon>
        <taxon>Hyphomonadaceae</taxon>
        <taxon>Hyphomonas</taxon>
    </lineage>
</organism>
<dbReference type="Pfam" id="PF13404">
    <property type="entry name" value="HTH_AsnC-type"/>
    <property type="match status" value="1"/>
</dbReference>
<evidence type="ECO:0000313" key="6">
    <source>
        <dbReference type="Proteomes" id="UP000025171"/>
    </source>
</evidence>
<gene>
    <name evidence="5" type="ORF">HJO_08909</name>
</gene>
<dbReference type="GO" id="GO:0043565">
    <property type="term" value="F:sequence-specific DNA binding"/>
    <property type="evidence" value="ECO:0007669"/>
    <property type="project" value="InterPro"/>
</dbReference>
<dbReference type="Pfam" id="PF13412">
    <property type="entry name" value="HTH_24"/>
    <property type="match status" value="1"/>
</dbReference>
<dbReference type="AlphaFoldDB" id="A0A059FNF1"/>
<dbReference type="PROSITE" id="PS50956">
    <property type="entry name" value="HTH_ASNC_2"/>
    <property type="match status" value="1"/>
</dbReference>
<sequence length="309" mass="34464">MVKQPDDIDHGIIKALQNDPQVTNKAIASLVGVSESTVAQRIRDMSDNNIMRVVAQRDVYSDGYTLMCLSDVDTVGDAAGIAARIALLDEAISVSRCIEAPQILVNVRARDRAHLNTILFEKIGSIPGIERIRSNVCMTIIKMESGYGELSTSLRTRPLEQMESKYGEITRILLEDGRTSNREIARRLDISEGSVRQRIKKMYDTKQMQLRVVCDPVSLNQAAIAIVRIASRPTRRADAIERLTAHDAVTFVGTMTGAHDLWALVQMQDSAAIADFCDEVVSTLDGIKQYRVTMLIDNFLHRHDLARIR</sequence>
<dbReference type="InterPro" id="IPR019888">
    <property type="entry name" value="Tscrpt_reg_AsnC-like"/>
</dbReference>
<dbReference type="SUPFAM" id="SSF54909">
    <property type="entry name" value="Dimeric alpha+beta barrel"/>
    <property type="match status" value="2"/>
</dbReference>
<dbReference type="GO" id="GO:0005829">
    <property type="term" value="C:cytosol"/>
    <property type="evidence" value="ECO:0007669"/>
    <property type="project" value="TreeGrafter"/>
</dbReference>
<dbReference type="Proteomes" id="UP000025171">
    <property type="component" value="Unassembled WGS sequence"/>
</dbReference>
<evidence type="ECO:0000256" key="2">
    <source>
        <dbReference type="ARBA" id="ARBA00023125"/>
    </source>
</evidence>
<dbReference type="Gene3D" id="1.10.10.10">
    <property type="entry name" value="Winged helix-like DNA-binding domain superfamily/Winged helix DNA-binding domain"/>
    <property type="match status" value="2"/>
</dbReference>
<dbReference type="PANTHER" id="PTHR30154">
    <property type="entry name" value="LEUCINE-RESPONSIVE REGULATORY PROTEIN"/>
    <property type="match status" value="1"/>
</dbReference>
<name>A0A059FNF1_9PROT</name>